<feature type="compositionally biased region" description="Polar residues" evidence="1">
    <location>
        <begin position="206"/>
        <end position="218"/>
    </location>
</feature>
<organism evidence="2 3">
    <name type="scientific">Aureobasidium subglaciale (strain EXF-2481)</name>
    <name type="common">Aureobasidium pullulans var. subglaciale</name>
    <dbReference type="NCBI Taxonomy" id="1043005"/>
    <lineage>
        <taxon>Eukaryota</taxon>
        <taxon>Fungi</taxon>
        <taxon>Dikarya</taxon>
        <taxon>Ascomycota</taxon>
        <taxon>Pezizomycotina</taxon>
        <taxon>Dothideomycetes</taxon>
        <taxon>Dothideomycetidae</taxon>
        <taxon>Dothideales</taxon>
        <taxon>Saccotheciaceae</taxon>
        <taxon>Aureobasidium</taxon>
    </lineage>
</organism>
<name>A0A074YDN4_AURSE</name>
<protein>
    <submittedName>
        <fullName evidence="2">Uncharacterized protein</fullName>
    </submittedName>
</protein>
<gene>
    <name evidence="2" type="ORF">AUEXF2481DRAFT_80922</name>
</gene>
<sequence length="279" mass="29920">MRMVAEILDDTAYAVLSSRIDDVDEIPPATSSPTATKMPVKLSRKIKMPVFKIGSLVKKPLYPLMSVKMDSRSVEAALLVAQEAKEREAANNVNYTSSTSIRHSVFIITNMIKRPASKQLGAPVRKSMRNSSTSSTSASDKRIPTADIDTSSILDKKDEASTDVAPVPRSSSKGRASSDDIYKQDPIADDTVTTPKATTTEDASPSIANVNDTNPIDTSTEEPAIPSSSTQDLESTATPDTGVTQISTPRTAGSPYTFLHNVTRSADGTIQSTEVDRSH</sequence>
<dbReference type="InParanoid" id="A0A074YDN4"/>
<dbReference type="AlphaFoldDB" id="A0A074YDN4"/>
<dbReference type="HOGENOM" id="CLU_997431_0_0_1"/>
<feature type="region of interest" description="Disordered" evidence="1">
    <location>
        <begin position="118"/>
        <end position="279"/>
    </location>
</feature>
<dbReference type="Proteomes" id="UP000030641">
    <property type="component" value="Unassembled WGS sequence"/>
</dbReference>
<evidence type="ECO:0000256" key="1">
    <source>
        <dbReference type="SAM" id="MobiDB-lite"/>
    </source>
</evidence>
<proteinExistence type="predicted"/>
<evidence type="ECO:0000313" key="2">
    <source>
        <dbReference type="EMBL" id="KEQ94134.1"/>
    </source>
</evidence>
<dbReference type="RefSeq" id="XP_013342657.1">
    <property type="nucleotide sequence ID" value="XM_013487203.1"/>
</dbReference>
<feature type="compositionally biased region" description="Polar residues" evidence="1">
    <location>
        <begin position="260"/>
        <end position="273"/>
    </location>
</feature>
<feature type="compositionally biased region" description="Polar residues" evidence="1">
    <location>
        <begin position="226"/>
        <end position="251"/>
    </location>
</feature>
<feature type="compositionally biased region" description="Low complexity" evidence="1">
    <location>
        <begin position="189"/>
        <end position="203"/>
    </location>
</feature>
<accession>A0A074YDN4</accession>
<reference evidence="2 3" key="1">
    <citation type="journal article" date="2014" name="BMC Genomics">
        <title>Genome sequencing of four Aureobasidium pullulans varieties: biotechnological potential, stress tolerance, and description of new species.</title>
        <authorList>
            <person name="Gostin Ar C."/>
            <person name="Ohm R.A."/>
            <person name="Kogej T."/>
            <person name="Sonjak S."/>
            <person name="Turk M."/>
            <person name="Zajc J."/>
            <person name="Zalar P."/>
            <person name="Grube M."/>
            <person name="Sun H."/>
            <person name="Han J."/>
            <person name="Sharma A."/>
            <person name="Chiniquy J."/>
            <person name="Ngan C.Y."/>
            <person name="Lipzen A."/>
            <person name="Barry K."/>
            <person name="Grigoriev I.V."/>
            <person name="Gunde-Cimerman N."/>
        </authorList>
    </citation>
    <scope>NUCLEOTIDE SEQUENCE [LARGE SCALE GENOMIC DNA]</scope>
    <source>
        <strain evidence="2 3">EXF-2481</strain>
    </source>
</reference>
<dbReference type="EMBL" id="KL584763">
    <property type="protein sequence ID" value="KEQ94134.1"/>
    <property type="molecule type" value="Genomic_DNA"/>
</dbReference>
<keyword evidence="3" id="KW-1185">Reference proteome</keyword>
<dbReference type="GeneID" id="25371609"/>
<evidence type="ECO:0000313" key="3">
    <source>
        <dbReference type="Proteomes" id="UP000030641"/>
    </source>
</evidence>